<comment type="caution">
    <text evidence="2">The sequence shown here is derived from an EMBL/GenBank/DDBJ whole genome shotgun (WGS) entry which is preliminary data.</text>
</comment>
<keyword evidence="3" id="KW-1185">Reference proteome</keyword>
<evidence type="ECO:0000259" key="1">
    <source>
        <dbReference type="PROSITE" id="PS51186"/>
    </source>
</evidence>
<dbReference type="SUPFAM" id="SSF55729">
    <property type="entry name" value="Acyl-CoA N-acyltransferases (Nat)"/>
    <property type="match status" value="1"/>
</dbReference>
<dbReference type="Pfam" id="PF13302">
    <property type="entry name" value="Acetyltransf_3"/>
    <property type="match status" value="1"/>
</dbReference>
<evidence type="ECO:0000313" key="3">
    <source>
        <dbReference type="Proteomes" id="UP000706891"/>
    </source>
</evidence>
<organism evidence="2 3">
    <name type="scientific">Marseilla massiliensis</name>
    <dbReference type="NCBI Taxonomy" id="1841864"/>
    <lineage>
        <taxon>Bacteria</taxon>
        <taxon>Pseudomonadati</taxon>
        <taxon>Bacteroidota</taxon>
        <taxon>Bacteroidia</taxon>
        <taxon>Bacteroidales</taxon>
        <taxon>Prevotellaceae</taxon>
        <taxon>Marseilla</taxon>
    </lineage>
</organism>
<dbReference type="GO" id="GO:0016747">
    <property type="term" value="F:acyltransferase activity, transferring groups other than amino-acyl groups"/>
    <property type="evidence" value="ECO:0007669"/>
    <property type="project" value="InterPro"/>
</dbReference>
<dbReference type="PROSITE" id="PS51186">
    <property type="entry name" value="GNAT"/>
    <property type="match status" value="1"/>
</dbReference>
<dbReference type="InterPro" id="IPR016181">
    <property type="entry name" value="Acyl_CoA_acyltransferase"/>
</dbReference>
<dbReference type="Gene3D" id="3.40.630.30">
    <property type="match status" value="1"/>
</dbReference>
<dbReference type="AlphaFoldDB" id="A0A939B781"/>
<proteinExistence type="predicted"/>
<dbReference type="EMBL" id="JACJJG010000018">
    <property type="protein sequence ID" value="MBM6673330.1"/>
    <property type="molecule type" value="Genomic_DNA"/>
</dbReference>
<reference evidence="2" key="2">
    <citation type="journal article" date="2021" name="Sci. Rep.">
        <title>The distribution of antibiotic resistance genes in chicken gut microbiota commensals.</title>
        <authorList>
            <person name="Juricova H."/>
            <person name="Matiasovicova J."/>
            <person name="Kubasova T."/>
            <person name="Cejkova D."/>
            <person name="Rychlik I."/>
        </authorList>
    </citation>
    <scope>NUCLEOTIDE SEQUENCE</scope>
    <source>
        <strain evidence="2">An824</strain>
    </source>
</reference>
<sequence length="171" mass="20098">MTEHLPFVRLRAIEPEDLDILYGIENDTRLWNVSVTSVPYSRYTLYDYIANSKNDIYADRQVRMMIENKCGEVVGIVDLINFDPKHLRAEVGIVIEQKFRNKGFAQATINQIKDYSLNILHLHQLYAYVNKDNKQSLNLFERCGFISTTELQDWLFDGKNYHNALLFQLFL</sequence>
<dbReference type="RefSeq" id="WP_021947333.1">
    <property type="nucleotide sequence ID" value="NZ_JACJJG010000018.1"/>
</dbReference>
<dbReference type="PANTHER" id="PTHR43415:SF3">
    <property type="entry name" value="GNAT-FAMILY ACETYLTRANSFERASE"/>
    <property type="match status" value="1"/>
</dbReference>
<evidence type="ECO:0000313" key="2">
    <source>
        <dbReference type="EMBL" id="MBM6673330.1"/>
    </source>
</evidence>
<gene>
    <name evidence="2" type="ORF">H6A34_05505</name>
</gene>
<dbReference type="InterPro" id="IPR000182">
    <property type="entry name" value="GNAT_dom"/>
</dbReference>
<feature type="domain" description="N-acetyltransferase" evidence="1">
    <location>
        <begin position="8"/>
        <end position="171"/>
    </location>
</feature>
<accession>A0A939B781</accession>
<dbReference type="Proteomes" id="UP000706891">
    <property type="component" value="Unassembled WGS sequence"/>
</dbReference>
<name>A0A939B781_9BACT</name>
<dbReference type="PANTHER" id="PTHR43415">
    <property type="entry name" value="SPERMIDINE N(1)-ACETYLTRANSFERASE"/>
    <property type="match status" value="1"/>
</dbReference>
<reference evidence="2" key="1">
    <citation type="submission" date="2020-08" db="EMBL/GenBank/DDBJ databases">
        <authorList>
            <person name="Cejkova D."/>
            <person name="Kubasova T."/>
            <person name="Jahodarova E."/>
            <person name="Rychlik I."/>
        </authorList>
    </citation>
    <scope>NUCLEOTIDE SEQUENCE</scope>
    <source>
        <strain evidence="2">An824</strain>
    </source>
</reference>
<protein>
    <submittedName>
        <fullName evidence="2">GNAT family N-acetyltransferase</fullName>
    </submittedName>
</protein>